<dbReference type="InterPro" id="IPR001091">
    <property type="entry name" value="RM_Methyltransferase"/>
</dbReference>
<name>A0A8S5MU61_9CAUD</name>
<dbReference type="GO" id="GO:0032259">
    <property type="term" value="P:methylation"/>
    <property type="evidence" value="ECO:0007669"/>
    <property type="project" value="UniProtKB-KW"/>
</dbReference>
<dbReference type="InterPro" id="IPR029063">
    <property type="entry name" value="SAM-dependent_MTases_sf"/>
</dbReference>
<protein>
    <submittedName>
        <fullName evidence="4">Adenine-specific methyltransferase</fullName>
    </submittedName>
</protein>
<reference evidence="4" key="1">
    <citation type="journal article" date="2021" name="Proc. Natl. Acad. Sci. U.S.A.">
        <title>A Catalog of Tens of Thousands of Viruses from Human Metagenomes Reveals Hidden Associations with Chronic Diseases.</title>
        <authorList>
            <person name="Tisza M.J."/>
            <person name="Buck C.B."/>
        </authorList>
    </citation>
    <scope>NUCLEOTIDE SEQUENCE</scope>
    <source>
        <strain evidence="4">CtGdK3</strain>
    </source>
</reference>
<dbReference type="PRINTS" id="PR00508">
    <property type="entry name" value="S21N4MTFRASE"/>
</dbReference>
<dbReference type="GO" id="GO:0003677">
    <property type="term" value="F:DNA binding"/>
    <property type="evidence" value="ECO:0007669"/>
    <property type="project" value="InterPro"/>
</dbReference>
<feature type="domain" description="DNA methylase N-4/N-6" evidence="3">
    <location>
        <begin position="35"/>
        <end position="246"/>
    </location>
</feature>
<sequence>MVTVALRKERKVNYKNQIFNMDCIAGMTLLPDGCVDMVLTDLPYGMTDCRWDSIIPFELLWKQLERVTKPDGAMVFTASQPFTTKLIGSNQKNFRYCWYWVKNMVTGFPFAKFQPLRCVEDIVVFYRKKPTYNPQGLVATEKTIHTKPRAVKDDCVYDQKTLNKEYETKYTNWPRQILTFSCQREGLHPTQKPVALFEYLVRTYTNPKQLVLDCCIGSGTTAIACRNSDRDFVGFEIDKAHFETALERLKR</sequence>
<keyword evidence="1 4" id="KW-0489">Methyltransferase</keyword>
<accession>A0A8S5MU61</accession>
<dbReference type="GO" id="GO:0008170">
    <property type="term" value="F:N-methyltransferase activity"/>
    <property type="evidence" value="ECO:0007669"/>
    <property type="project" value="InterPro"/>
</dbReference>
<dbReference type="SUPFAM" id="SSF53335">
    <property type="entry name" value="S-adenosyl-L-methionine-dependent methyltransferases"/>
    <property type="match status" value="1"/>
</dbReference>
<evidence type="ECO:0000256" key="2">
    <source>
        <dbReference type="ARBA" id="ARBA00022679"/>
    </source>
</evidence>
<keyword evidence="2" id="KW-0808">Transferase</keyword>
<dbReference type="InterPro" id="IPR002941">
    <property type="entry name" value="DNA_methylase_N4/N6"/>
</dbReference>
<dbReference type="EMBL" id="BK014990">
    <property type="protein sequence ID" value="DAD85881.1"/>
    <property type="molecule type" value="Genomic_DNA"/>
</dbReference>
<dbReference type="Pfam" id="PF01555">
    <property type="entry name" value="N6_N4_Mtase"/>
    <property type="match status" value="1"/>
</dbReference>
<dbReference type="Gene3D" id="3.40.50.150">
    <property type="entry name" value="Vaccinia Virus protein VP39"/>
    <property type="match status" value="1"/>
</dbReference>
<evidence type="ECO:0000259" key="3">
    <source>
        <dbReference type="Pfam" id="PF01555"/>
    </source>
</evidence>
<evidence type="ECO:0000256" key="1">
    <source>
        <dbReference type="ARBA" id="ARBA00022603"/>
    </source>
</evidence>
<evidence type="ECO:0000313" key="4">
    <source>
        <dbReference type="EMBL" id="DAD85881.1"/>
    </source>
</evidence>
<organism evidence="4">
    <name type="scientific">Siphoviridae sp. ctGdK3</name>
    <dbReference type="NCBI Taxonomy" id="2826222"/>
    <lineage>
        <taxon>Viruses</taxon>
        <taxon>Duplodnaviria</taxon>
        <taxon>Heunggongvirae</taxon>
        <taxon>Uroviricota</taxon>
        <taxon>Caudoviricetes</taxon>
    </lineage>
</organism>
<proteinExistence type="predicted"/>